<gene>
    <name evidence="2" type="ORF">SAMN05216261_0921</name>
</gene>
<evidence type="ECO:0000256" key="1">
    <source>
        <dbReference type="SAM" id="SignalP"/>
    </source>
</evidence>
<reference evidence="2 3" key="1">
    <citation type="submission" date="2016-11" db="EMBL/GenBank/DDBJ databases">
        <authorList>
            <person name="Jaros S."/>
            <person name="Januszkiewicz K."/>
            <person name="Wedrychowicz H."/>
        </authorList>
    </citation>
    <scope>NUCLEOTIDE SEQUENCE [LARGE SCALE GENOMIC DNA]</scope>
    <source>
        <strain evidence="2 3">CGMCC 1.12213</strain>
    </source>
</reference>
<evidence type="ECO:0000313" key="3">
    <source>
        <dbReference type="Proteomes" id="UP000184396"/>
    </source>
</evidence>
<dbReference type="SUPFAM" id="SSF160574">
    <property type="entry name" value="BT0923-like"/>
    <property type="match status" value="1"/>
</dbReference>
<dbReference type="RefSeq" id="WP_019387540.1">
    <property type="nucleotide sequence ID" value="NZ_ALIH01000006.1"/>
</dbReference>
<dbReference type="Proteomes" id="UP000184396">
    <property type="component" value="Unassembled WGS sequence"/>
</dbReference>
<keyword evidence="3" id="KW-1185">Reference proteome</keyword>
<evidence type="ECO:0008006" key="4">
    <source>
        <dbReference type="Google" id="ProtNLM"/>
    </source>
</evidence>
<proteinExistence type="predicted"/>
<dbReference type="OrthoDB" id="668160at2"/>
<keyword evidence="1" id="KW-0732">Signal</keyword>
<dbReference type="Gene3D" id="3.10.450.360">
    <property type="match status" value="1"/>
</dbReference>
<organism evidence="2 3">
    <name type="scientific">Algibacter luteus</name>
    <dbReference type="NCBI Taxonomy" id="1178825"/>
    <lineage>
        <taxon>Bacteria</taxon>
        <taxon>Pseudomonadati</taxon>
        <taxon>Bacteroidota</taxon>
        <taxon>Flavobacteriia</taxon>
        <taxon>Flavobacteriales</taxon>
        <taxon>Flavobacteriaceae</taxon>
        <taxon>Algibacter</taxon>
    </lineage>
</organism>
<feature type="signal peptide" evidence="1">
    <location>
        <begin position="1"/>
        <end position="19"/>
    </location>
</feature>
<evidence type="ECO:0000313" key="2">
    <source>
        <dbReference type="EMBL" id="SHI52578.1"/>
    </source>
</evidence>
<feature type="chain" id="PRO_5009916170" description="Beta-lactamase-inhibitor-like, PepSY-like" evidence="1">
    <location>
        <begin position="20"/>
        <end position="172"/>
    </location>
</feature>
<dbReference type="AlphaFoldDB" id="A0A1M6BVS3"/>
<dbReference type="EMBL" id="FQYK01000002">
    <property type="protein sequence ID" value="SHI52578.1"/>
    <property type="molecule type" value="Genomic_DNA"/>
</dbReference>
<name>A0A1M6BVS3_9FLAO</name>
<dbReference type="eggNOG" id="ENOG5032TYT">
    <property type="taxonomic scope" value="Bacteria"/>
</dbReference>
<accession>A0A1M6BVS3</accession>
<protein>
    <recommendedName>
        <fullName evidence="4">Beta-lactamase-inhibitor-like, PepSY-like</fullName>
    </recommendedName>
</protein>
<sequence length="172" mass="19884">MKNFIIGLLVLGLTNLSVAQNKSLSQSELLPEVTIVPRNLTYISKVVDDNAPLKVKKLERTVARYDVTEHPDFELEDIQAFEVIFQESNARVIATYDEAGKILKSFEKFKNIALPKNIVKQIMMKYPGWHFESDTYLVRYFQGKEAKKYYTVKLLKDDNRIKLKIDPSGRIL</sequence>